<dbReference type="HOGENOM" id="CLU_002706_0_0_1"/>
<proteinExistence type="predicted"/>
<evidence type="ECO:0000313" key="3">
    <source>
        <dbReference type="EMBL" id="EFJ27820.1"/>
    </source>
</evidence>
<evidence type="ECO:0000313" key="4">
    <source>
        <dbReference type="Proteomes" id="UP000001514"/>
    </source>
</evidence>
<dbReference type="Gene3D" id="1.25.40.10">
    <property type="entry name" value="Tetratricopeptide repeat domain"/>
    <property type="match status" value="2"/>
</dbReference>
<dbReference type="NCBIfam" id="TIGR00756">
    <property type="entry name" value="PPR"/>
    <property type="match status" value="3"/>
</dbReference>
<dbReference type="STRING" id="88036.D8RIX9"/>
<evidence type="ECO:0008006" key="5">
    <source>
        <dbReference type="Google" id="ProtNLM"/>
    </source>
</evidence>
<protein>
    <recommendedName>
        <fullName evidence="5">Pentacotripeptide-repeat region of PRORP domain-containing protein</fullName>
    </recommendedName>
</protein>
<dbReference type="Pfam" id="PF01535">
    <property type="entry name" value="PPR"/>
    <property type="match status" value="3"/>
</dbReference>
<dbReference type="AlphaFoldDB" id="D8RIX9"/>
<dbReference type="KEGG" id="smo:SELMODRAFT_95125"/>
<feature type="repeat" description="PPR" evidence="2">
    <location>
        <begin position="36"/>
        <end position="70"/>
    </location>
</feature>
<dbReference type="eggNOG" id="KOG4197">
    <property type="taxonomic scope" value="Eukaryota"/>
</dbReference>
<dbReference type="InterPro" id="IPR011990">
    <property type="entry name" value="TPR-like_helical_dom_sf"/>
</dbReference>
<evidence type="ECO:0000256" key="1">
    <source>
        <dbReference type="ARBA" id="ARBA00022737"/>
    </source>
</evidence>
<organism evidence="4">
    <name type="scientific">Selaginella moellendorffii</name>
    <name type="common">Spikemoss</name>
    <dbReference type="NCBI Taxonomy" id="88036"/>
    <lineage>
        <taxon>Eukaryota</taxon>
        <taxon>Viridiplantae</taxon>
        <taxon>Streptophyta</taxon>
        <taxon>Embryophyta</taxon>
        <taxon>Tracheophyta</taxon>
        <taxon>Lycopodiopsida</taxon>
        <taxon>Selaginellales</taxon>
        <taxon>Selaginellaceae</taxon>
        <taxon>Selaginella</taxon>
    </lineage>
</organism>
<dbReference type="PANTHER" id="PTHR47925">
    <property type="entry name" value="OS01G0913400 PROTEIN-RELATED"/>
    <property type="match status" value="1"/>
</dbReference>
<dbReference type="Gramene" id="EFJ27820">
    <property type="protein sequence ID" value="EFJ27820"/>
    <property type="gene ID" value="SELMODRAFT_95125"/>
</dbReference>
<dbReference type="PANTHER" id="PTHR47925:SF84">
    <property type="entry name" value="PENTATRICOPEPTIDE REPEAT-CONTAINING PROTEIN"/>
    <property type="match status" value="1"/>
</dbReference>
<name>D8RIX9_SELML</name>
<sequence length="182" mass="20144">MARHNTVSWNSLIAAFGQCGHAEKSAELFRRIPLRNDMSWRVLVAAYAHNGHLSEAVESLREMLLDGLLPDEATFVAVVSTLGHAGRVLDARRLLVSMVFDFGLDLYLEHYVCMVDGLGRSGKVKEAEELIANMPFLDTDIVWKALLAACRIHTDQERGARVAQQALRLDSSAPGVLSQLIF</sequence>
<dbReference type="Proteomes" id="UP000001514">
    <property type="component" value="Unassembled WGS sequence"/>
</dbReference>
<dbReference type="InterPro" id="IPR002885">
    <property type="entry name" value="PPR_rpt"/>
</dbReference>
<dbReference type="EMBL" id="GL377581">
    <property type="protein sequence ID" value="EFJ27820.1"/>
    <property type="molecule type" value="Genomic_DNA"/>
</dbReference>
<dbReference type="OrthoDB" id="1436350at2759"/>
<keyword evidence="4" id="KW-1185">Reference proteome</keyword>
<evidence type="ECO:0000256" key="2">
    <source>
        <dbReference type="PROSITE-ProRule" id="PRU00708"/>
    </source>
</evidence>
<dbReference type="PROSITE" id="PS51375">
    <property type="entry name" value="PPR"/>
    <property type="match status" value="2"/>
</dbReference>
<dbReference type="InParanoid" id="D8RIX9"/>
<gene>
    <name evidence="3" type="ORF">SELMODRAFT_95125</name>
</gene>
<keyword evidence="1" id="KW-0677">Repeat</keyword>
<accession>D8RIX9</accession>
<feature type="repeat" description="PPR" evidence="2">
    <location>
        <begin position="5"/>
        <end position="35"/>
    </location>
</feature>
<reference evidence="3 4" key="1">
    <citation type="journal article" date="2011" name="Science">
        <title>The Selaginella genome identifies genetic changes associated with the evolution of vascular plants.</title>
        <authorList>
            <person name="Banks J.A."/>
            <person name="Nishiyama T."/>
            <person name="Hasebe M."/>
            <person name="Bowman J.L."/>
            <person name="Gribskov M."/>
            <person name="dePamphilis C."/>
            <person name="Albert V.A."/>
            <person name="Aono N."/>
            <person name="Aoyama T."/>
            <person name="Ambrose B.A."/>
            <person name="Ashton N.W."/>
            <person name="Axtell M.J."/>
            <person name="Barker E."/>
            <person name="Barker M.S."/>
            <person name="Bennetzen J.L."/>
            <person name="Bonawitz N.D."/>
            <person name="Chapple C."/>
            <person name="Cheng C."/>
            <person name="Correa L.G."/>
            <person name="Dacre M."/>
            <person name="DeBarry J."/>
            <person name="Dreyer I."/>
            <person name="Elias M."/>
            <person name="Engstrom E.M."/>
            <person name="Estelle M."/>
            <person name="Feng L."/>
            <person name="Finet C."/>
            <person name="Floyd S.K."/>
            <person name="Frommer W.B."/>
            <person name="Fujita T."/>
            <person name="Gramzow L."/>
            <person name="Gutensohn M."/>
            <person name="Harholt J."/>
            <person name="Hattori M."/>
            <person name="Heyl A."/>
            <person name="Hirai T."/>
            <person name="Hiwatashi Y."/>
            <person name="Ishikawa M."/>
            <person name="Iwata M."/>
            <person name="Karol K.G."/>
            <person name="Koehler B."/>
            <person name="Kolukisaoglu U."/>
            <person name="Kubo M."/>
            <person name="Kurata T."/>
            <person name="Lalonde S."/>
            <person name="Li K."/>
            <person name="Li Y."/>
            <person name="Litt A."/>
            <person name="Lyons E."/>
            <person name="Manning G."/>
            <person name="Maruyama T."/>
            <person name="Michael T.P."/>
            <person name="Mikami K."/>
            <person name="Miyazaki S."/>
            <person name="Morinaga S."/>
            <person name="Murata T."/>
            <person name="Mueller-Roeber B."/>
            <person name="Nelson D.R."/>
            <person name="Obara M."/>
            <person name="Oguri Y."/>
            <person name="Olmstead R.G."/>
            <person name="Onodera N."/>
            <person name="Petersen B.L."/>
            <person name="Pils B."/>
            <person name="Prigge M."/>
            <person name="Rensing S.A."/>
            <person name="Riano-Pachon D.M."/>
            <person name="Roberts A.W."/>
            <person name="Sato Y."/>
            <person name="Scheller H.V."/>
            <person name="Schulz B."/>
            <person name="Schulz C."/>
            <person name="Shakirov E.V."/>
            <person name="Shibagaki N."/>
            <person name="Shinohara N."/>
            <person name="Shippen D.E."/>
            <person name="Soerensen I."/>
            <person name="Sotooka R."/>
            <person name="Sugimoto N."/>
            <person name="Sugita M."/>
            <person name="Sumikawa N."/>
            <person name="Tanurdzic M."/>
            <person name="Theissen G."/>
            <person name="Ulvskov P."/>
            <person name="Wakazuki S."/>
            <person name="Weng J.K."/>
            <person name="Willats W.W."/>
            <person name="Wipf D."/>
            <person name="Wolf P.G."/>
            <person name="Yang L."/>
            <person name="Zimmer A.D."/>
            <person name="Zhu Q."/>
            <person name="Mitros T."/>
            <person name="Hellsten U."/>
            <person name="Loque D."/>
            <person name="Otillar R."/>
            <person name="Salamov A."/>
            <person name="Schmutz J."/>
            <person name="Shapiro H."/>
            <person name="Lindquist E."/>
            <person name="Lucas S."/>
            <person name="Rokhsar D."/>
            <person name="Grigoriev I.V."/>
        </authorList>
    </citation>
    <scope>NUCLEOTIDE SEQUENCE [LARGE SCALE GENOMIC DNA]</scope>
</reference>